<dbReference type="SUPFAM" id="SSF53335">
    <property type="entry name" value="S-adenosyl-L-methionine-dependent methyltransferases"/>
    <property type="match status" value="1"/>
</dbReference>
<dbReference type="EMBL" id="AEUP01000008">
    <property type="protein sequence ID" value="EGE48691.1"/>
    <property type="molecule type" value="Genomic_DNA"/>
</dbReference>
<name>F1YR89_9PROT</name>
<reference evidence="2 3" key="1">
    <citation type="journal article" date="2011" name="Science">
        <title>Drosophila microbiome modulates host developmental and metabolic homeostasis via insulin signaling.</title>
        <authorList>
            <person name="Shin S.C."/>
            <person name="Kim S.H."/>
            <person name="You H."/>
            <person name="Kim B."/>
            <person name="Kim A.C."/>
            <person name="Lee K.A."/>
            <person name="Yoon J.H."/>
            <person name="Ryu J.H."/>
            <person name="Lee W.J."/>
        </authorList>
    </citation>
    <scope>NUCLEOTIDE SEQUENCE [LARGE SCALE GENOMIC DNA]</scope>
    <source>
        <strain evidence="2 3">DM001</strain>
    </source>
</reference>
<dbReference type="InterPro" id="IPR041698">
    <property type="entry name" value="Methyltransf_25"/>
</dbReference>
<comment type="caution">
    <text evidence="2">The sequence shown here is derived from an EMBL/GenBank/DDBJ whole genome shotgun (WGS) entry which is preliminary data.</text>
</comment>
<dbReference type="Proteomes" id="UP000018454">
    <property type="component" value="Unassembled WGS sequence"/>
</dbReference>
<dbReference type="AlphaFoldDB" id="F1YR89"/>
<gene>
    <name evidence="2" type="ORF">APO_0416</name>
</gene>
<evidence type="ECO:0000313" key="3">
    <source>
        <dbReference type="Proteomes" id="UP000018454"/>
    </source>
</evidence>
<dbReference type="InterPro" id="IPR029063">
    <property type="entry name" value="SAM-dependent_MTases_sf"/>
</dbReference>
<proteinExistence type="predicted"/>
<protein>
    <recommendedName>
        <fullName evidence="1">Methyltransferase domain-containing protein</fullName>
    </recommendedName>
</protein>
<sequence>MNHLCLILSIGFRWRSVMLKRMTPKEYSEFWARESLQFQNDKIYERLSEIVPDLPTLEIGSGTGWGTLALSRNRPVLAFDNNPDLIRLAEARLQDYGANVEIFQSDLFEPSPQLLSAIQTFKPKVVVGWFIGSHPDDNDMRTSPNLTSNQKPKEYRENVEDKLVAVPLCAPSVEWIHTAFRAHIPYGVSEAEIIEGNKKEYESYMFKDTGFSVTDVQVLDWNLEASSFMYVRNSNSNFSMRGASKPAIISILAKRTVNRQP</sequence>
<organism evidence="2 3">
    <name type="scientific">Acetobacter pomorum DM001</name>
    <dbReference type="NCBI Taxonomy" id="945681"/>
    <lineage>
        <taxon>Bacteria</taxon>
        <taxon>Pseudomonadati</taxon>
        <taxon>Pseudomonadota</taxon>
        <taxon>Alphaproteobacteria</taxon>
        <taxon>Acetobacterales</taxon>
        <taxon>Acetobacteraceae</taxon>
        <taxon>Acetobacter</taxon>
    </lineage>
</organism>
<evidence type="ECO:0000313" key="2">
    <source>
        <dbReference type="EMBL" id="EGE48691.1"/>
    </source>
</evidence>
<dbReference type="CDD" id="cd02440">
    <property type="entry name" value="AdoMet_MTases"/>
    <property type="match status" value="1"/>
</dbReference>
<accession>F1YR89</accession>
<feature type="domain" description="Methyltransferase" evidence="1">
    <location>
        <begin position="57"/>
        <end position="109"/>
    </location>
</feature>
<dbReference type="Pfam" id="PF13649">
    <property type="entry name" value="Methyltransf_25"/>
    <property type="match status" value="1"/>
</dbReference>
<dbReference type="Gene3D" id="3.40.50.150">
    <property type="entry name" value="Vaccinia Virus protein VP39"/>
    <property type="match status" value="1"/>
</dbReference>
<evidence type="ECO:0000259" key="1">
    <source>
        <dbReference type="Pfam" id="PF13649"/>
    </source>
</evidence>